<feature type="transmembrane region" description="Helical" evidence="7">
    <location>
        <begin position="30"/>
        <end position="49"/>
    </location>
</feature>
<comment type="subcellular location">
    <subcellularLocation>
        <location evidence="1">Membrane</location>
        <topology evidence="1">Multi-pass membrane protein</topology>
    </subcellularLocation>
</comment>
<dbReference type="Gene3D" id="1.20.1640.10">
    <property type="entry name" value="Multidrug efflux transporter AcrB transmembrane domain"/>
    <property type="match status" value="1"/>
</dbReference>
<keyword evidence="9" id="KW-1185">Reference proteome</keyword>
<dbReference type="Pfam" id="PF12349">
    <property type="entry name" value="Sterol-sensing"/>
    <property type="match status" value="1"/>
</dbReference>
<dbReference type="RefSeq" id="XP_052132273.1">
    <property type="nucleotide sequence ID" value="XM_052276313.1"/>
</dbReference>
<keyword evidence="6" id="KW-0325">Glycoprotein</keyword>
<evidence type="ECO:0000256" key="4">
    <source>
        <dbReference type="ARBA" id="ARBA00022989"/>
    </source>
</evidence>
<dbReference type="AlphaFoldDB" id="A0A9C6XAY8"/>
<dbReference type="SUPFAM" id="SSF82866">
    <property type="entry name" value="Multidrug efflux transporter AcrB transmembrane domain"/>
    <property type="match status" value="1"/>
</dbReference>
<dbReference type="GO" id="GO:0045879">
    <property type="term" value="P:negative regulation of smoothened signaling pathway"/>
    <property type="evidence" value="ECO:0007669"/>
    <property type="project" value="TreeGrafter"/>
</dbReference>
<accession>A0A9C6XAY8</accession>
<feature type="non-terminal residue" evidence="10">
    <location>
        <position position="1"/>
    </location>
</feature>
<evidence type="ECO:0000256" key="3">
    <source>
        <dbReference type="ARBA" id="ARBA00022692"/>
    </source>
</evidence>
<keyword evidence="3 7" id="KW-0812">Transmembrane</keyword>
<protein>
    <submittedName>
        <fullName evidence="10">Protein patched-like</fullName>
    </submittedName>
</protein>
<name>A0A9C6XAY8_FRAOC</name>
<dbReference type="GO" id="GO:0097108">
    <property type="term" value="F:hedgehog family protein binding"/>
    <property type="evidence" value="ECO:0007669"/>
    <property type="project" value="TreeGrafter"/>
</dbReference>
<feature type="transmembrane region" description="Helical" evidence="7">
    <location>
        <begin position="267"/>
        <end position="293"/>
    </location>
</feature>
<evidence type="ECO:0000313" key="10">
    <source>
        <dbReference type="RefSeq" id="XP_052132273.1"/>
    </source>
</evidence>
<dbReference type="PROSITE" id="PS50156">
    <property type="entry name" value="SSD"/>
    <property type="match status" value="1"/>
</dbReference>
<keyword evidence="5 7" id="KW-0472">Membrane</keyword>
<dbReference type="PANTHER" id="PTHR46022:SF1">
    <property type="entry name" value="PROTEIN PATCHED"/>
    <property type="match status" value="1"/>
</dbReference>
<keyword evidence="4 7" id="KW-1133">Transmembrane helix</keyword>
<dbReference type="PANTHER" id="PTHR46022">
    <property type="entry name" value="PROTEIN PATCHED"/>
    <property type="match status" value="1"/>
</dbReference>
<feature type="non-terminal residue" evidence="10">
    <location>
        <position position="331"/>
    </location>
</feature>
<dbReference type="GO" id="GO:0005119">
    <property type="term" value="F:smoothened binding"/>
    <property type="evidence" value="ECO:0007669"/>
    <property type="project" value="TreeGrafter"/>
</dbReference>
<dbReference type="InterPro" id="IPR000731">
    <property type="entry name" value="SSD"/>
</dbReference>
<evidence type="ECO:0000259" key="8">
    <source>
        <dbReference type="PROSITE" id="PS50156"/>
    </source>
</evidence>
<evidence type="ECO:0000256" key="1">
    <source>
        <dbReference type="ARBA" id="ARBA00004141"/>
    </source>
</evidence>
<evidence type="ECO:0000256" key="6">
    <source>
        <dbReference type="ARBA" id="ARBA00023180"/>
    </source>
</evidence>
<evidence type="ECO:0000313" key="9">
    <source>
        <dbReference type="Proteomes" id="UP000504606"/>
    </source>
</evidence>
<feature type="transmembrane region" description="Helical" evidence="7">
    <location>
        <begin position="236"/>
        <end position="255"/>
    </location>
</feature>
<gene>
    <name evidence="10" type="primary">LOC127751964</name>
</gene>
<evidence type="ECO:0000256" key="7">
    <source>
        <dbReference type="SAM" id="Phobius"/>
    </source>
</evidence>
<reference evidence="10" key="1">
    <citation type="submission" date="2025-08" db="UniProtKB">
        <authorList>
            <consortium name="RefSeq"/>
        </authorList>
    </citation>
    <scope>IDENTIFICATION</scope>
    <source>
        <tissue evidence="10">Whole organism</tissue>
    </source>
</reference>
<dbReference type="GeneID" id="127751964"/>
<dbReference type="InterPro" id="IPR053958">
    <property type="entry name" value="HMGCR/SNAP/NPC1-like_SSD"/>
</dbReference>
<dbReference type="Proteomes" id="UP000504606">
    <property type="component" value="Unplaced"/>
</dbReference>
<dbReference type="OrthoDB" id="5873834at2759"/>
<dbReference type="GO" id="GO:0005886">
    <property type="term" value="C:plasma membrane"/>
    <property type="evidence" value="ECO:0007669"/>
    <property type="project" value="TreeGrafter"/>
</dbReference>
<feature type="domain" description="SSD" evidence="8">
    <location>
        <begin position="235"/>
        <end position="331"/>
    </location>
</feature>
<organism evidence="9 10">
    <name type="scientific">Frankliniella occidentalis</name>
    <name type="common">Western flower thrips</name>
    <name type="synonym">Euthrips occidentalis</name>
    <dbReference type="NCBI Taxonomy" id="133901"/>
    <lineage>
        <taxon>Eukaryota</taxon>
        <taxon>Metazoa</taxon>
        <taxon>Ecdysozoa</taxon>
        <taxon>Arthropoda</taxon>
        <taxon>Hexapoda</taxon>
        <taxon>Insecta</taxon>
        <taxon>Pterygota</taxon>
        <taxon>Neoptera</taxon>
        <taxon>Paraneoptera</taxon>
        <taxon>Thysanoptera</taxon>
        <taxon>Terebrantia</taxon>
        <taxon>Thripoidea</taxon>
        <taxon>Thripidae</taxon>
        <taxon>Frankliniella</taxon>
    </lineage>
</organism>
<proteinExistence type="inferred from homology"/>
<comment type="similarity">
    <text evidence="2">Belongs to the patched family.</text>
</comment>
<sequence length="331" mass="36122">GKAGGRRGSLWMRARLQAHLFDLGCSLQRHAGKVLFVAILVLSTFCVALKSASVHTRVDQLWVQGASWNLQSDCEPTLQLQGPPGASSLILSPLYRGHLESPVVISPDIGAELTGGCYGFAAKYMHWPEDLVVGGAKKNKTGHIQRASALQTVIQLMSEREMFEFWSKTYKVHHVDWTQEKAALVLDAWQRRFSDEVRKAMKKDIRDLGVTSPYNVFAFSTATLNDILGQFSELNVIKIAIGYVLMLVYAGVSLLRWQDPVRSQAGVGIAGVVLVSITVAAGLGFCALLGIAFNASTTQIVPFLALGLGVDDMFLITASYAEQDLTEVKSH</sequence>
<dbReference type="GO" id="GO:0008158">
    <property type="term" value="F:hedgehog receptor activity"/>
    <property type="evidence" value="ECO:0007669"/>
    <property type="project" value="TreeGrafter"/>
</dbReference>
<dbReference type="KEGG" id="foc:127751964"/>
<feature type="transmembrane region" description="Helical" evidence="7">
    <location>
        <begin position="299"/>
        <end position="321"/>
    </location>
</feature>
<evidence type="ECO:0000256" key="5">
    <source>
        <dbReference type="ARBA" id="ARBA00023136"/>
    </source>
</evidence>
<evidence type="ECO:0000256" key="2">
    <source>
        <dbReference type="ARBA" id="ARBA00005585"/>
    </source>
</evidence>